<dbReference type="PATRIC" id="fig|1225564.3.peg.5082"/>
<dbReference type="CDD" id="cd03441">
    <property type="entry name" value="R_hydratase_like"/>
    <property type="match status" value="1"/>
</dbReference>
<dbReference type="InterPro" id="IPR002539">
    <property type="entry name" value="MaoC-like_dom"/>
</dbReference>
<comment type="caution">
    <text evidence="2">The sequence shown here is derived from an EMBL/GenBank/DDBJ whole genome shotgun (WGS) entry which is preliminary data.</text>
</comment>
<keyword evidence="3" id="KW-1185">Reference proteome</keyword>
<organism evidence="2 3">
    <name type="scientific">Microvirga vignae</name>
    <dbReference type="NCBI Taxonomy" id="1225564"/>
    <lineage>
        <taxon>Bacteria</taxon>
        <taxon>Pseudomonadati</taxon>
        <taxon>Pseudomonadota</taxon>
        <taxon>Alphaproteobacteria</taxon>
        <taxon>Hyphomicrobiales</taxon>
        <taxon>Methylobacteriaceae</taxon>
        <taxon>Microvirga</taxon>
    </lineage>
</organism>
<evidence type="ECO:0000313" key="2">
    <source>
        <dbReference type="EMBL" id="KLK91644.1"/>
    </source>
</evidence>
<evidence type="ECO:0000259" key="1">
    <source>
        <dbReference type="Pfam" id="PF01575"/>
    </source>
</evidence>
<dbReference type="SUPFAM" id="SSF54637">
    <property type="entry name" value="Thioesterase/thiol ester dehydrase-isomerase"/>
    <property type="match status" value="1"/>
</dbReference>
<dbReference type="Gene3D" id="3.10.129.10">
    <property type="entry name" value="Hotdog Thioesterase"/>
    <property type="match status" value="1"/>
</dbReference>
<dbReference type="Proteomes" id="UP000035489">
    <property type="component" value="Unassembled WGS sequence"/>
</dbReference>
<evidence type="ECO:0000313" key="3">
    <source>
        <dbReference type="Proteomes" id="UP000035489"/>
    </source>
</evidence>
<sequence length="113" mass="12375">MSVFTGAEFHKQGIHTVRSIALKAGLKDCIAQGMMESCWASEYLTRLFGESFLSTGKHFTTYLSPVYPRDTITIEGEVVGSVSENGKVRVEVEYWLLNQDGVTTAVGHGSSLL</sequence>
<dbReference type="Pfam" id="PF01575">
    <property type="entry name" value="MaoC_dehydratas"/>
    <property type="match status" value="1"/>
</dbReference>
<dbReference type="AlphaFoldDB" id="A0A0H1R9A0"/>
<name>A0A0H1R9A0_9HYPH</name>
<gene>
    <name evidence="2" type="ORF">AA309_19000</name>
</gene>
<dbReference type="EMBL" id="LCYG01000052">
    <property type="protein sequence ID" value="KLK91644.1"/>
    <property type="molecule type" value="Genomic_DNA"/>
</dbReference>
<protein>
    <recommendedName>
        <fullName evidence="1">MaoC-like domain-containing protein</fullName>
    </recommendedName>
</protein>
<dbReference type="STRING" id="1225564.AA309_19000"/>
<accession>A0A0H1R9A0</accession>
<feature type="domain" description="MaoC-like" evidence="1">
    <location>
        <begin position="4"/>
        <end position="93"/>
    </location>
</feature>
<dbReference type="InterPro" id="IPR029069">
    <property type="entry name" value="HotDog_dom_sf"/>
</dbReference>
<proteinExistence type="predicted"/>
<reference evidence="2 3" key="1">
    <citation type="submission" date="2015-05" db="EMBL/GenBank/DDBJ databases">
        <title>Draft genome sequence of Microvirga vignae strain BR3299, a novel nitrogen fixing bacteria isolated from Brazil semi-aired region.</title>
        <authorList>
            <person name="Zilli J.E."/>
            <person name="Passos S.R."/>
            <person name="Leite J."/>
            <person name="Baldani J.I."/>
            <person name="Xavier G.R."/>
            <person name="Rumjaneck N.G."/>
            <person name="Simoes-Araujo J.L."/>
        </authorList>
    </citation>
    <scope>NUCLEOTIDE SEQUENCE [LARGE SCALE GENOMIC DNA]</scope>
    <source>
        <strain evidence="2 3">BR3299</strain>
    </source>
</reference>